<evidence type="ECO:0000313" key="2">
    <source>
        <dbReference type="Proteomes" id="UP000253857"/>
    </source>
</evidence>
<comment type="caution">
    <text evidence="1">The sequence shown here is derived from an EMBL/GenBank/DDBJ whole genome shotgun (WGS) entry which is preliminary data.</text>
</comment>
<evidence type="ECO:0000313" key="1">
    <source>
        <dbReference type="EMBL" id="RDB89070.1"/>
    </source>
</evidence>
<organism evidence="1 2">
    <name type="scientific">Eggerthella lenta</name>
    <name type="common">Eubacterium lentum</name>
    <dbReference type="NCBI Taxonomy" id="84112"/>
    <lineage>
        <taxon>Bacteria</taxon>
        <taxon>Bacillati</taxon>
        <taxon>Actinomycetota</taxon>
        <taxon>Coriobacteriia</taxon>
        <taxon>Eggerthellales</taxon>
        <taxon>Eggerthellaceae</taxon>
        <taxon>Eggerthella</taxon>
    </lineage>
</organism>
<dbReference type="RefSeq" id="WP_035585288.1">
    <property type="nucleotide sequence ID" value="NZ_JADNIO010000007.1"/>
</dbReference>
<reference evidence="1 2" key="1">
    <citation type="journal article" date="2018" name="Elife">
        <title>Discovery and characterization of a prevalent human gut bacterial enzyme sufficient for the inactivation of a family of plant toxins.</title>
        <authorList>
            <person name="Koppel N."/>
            <person name="Bisanz J.E."/>
            <person name="Pandelia M.E."/>
            <person name="Turnbaugh P.J."/>
            <person name="Balskus E.P."/>
        </authorList>
    </citation>
    <scope>NUCLEOTIDE SEQUENCE [LARGE SCALE GENOMIC DNA]</scope>
    <source>
        <strain evidence="1 2">FAA1-1-60AUCSF</strain>
    </source>
</reference>
<accession>A0A369NF11</accession>
<name>A0A369NF11_EGGLN</name>
<dbReference type="Proteomes" id="UP000253857">
    <property type="component" value="Unassembled WGS sequence"/>
</dbReference>
<dbReference type="AlphaFoldDB" id="A0A369NF11"/>
<protein>
    <submittedName>
        <fullName evidence="1">Uncharacterized protein</fullName>
    </submittedName>
</protein>
<sequence>MRPAEPPSNQMALPGMGSEGEALMDEARRWVAAHYDEWQFWCATARRDGDETGYISSDAVTHMMRHRFRVEVKNAYTPAFARIFLERLKPAEREIYRPCFRMGRSKVDMYTEVAL</sequence>
<proteinExistence type="predicted"/>
<gene>
    <name evidence="1" type="ORF">C1871_00960</name>
</gene>
<dbReference type="EMBL" id="PPTY01000001">
    <property type="protein sequence ID" value="RDB89070.1"/>
    <property type="molecule type" value="Genomic_DNA"/>
</dbReference>